<proteinExistence type="inferred from homology"/>
<dbReference type="PANTHER" id="PTHR30026">
    <property type="entry name" value="OUTER MEMBRANE PROTEIN TOLC"/>
    <property type="match status" value="1"/>
</dbReference>
<name>A0A928GFY9_XYLRU</name>
<feature type="coiled-coil region" evidence="8">
    <location>
        <begin position="367"/>
        <end position="426"/>
    </location>
</feature>
<evidence type="ECO:0000256" key="6">
    <source>
        <dbReference type="ARBA" id="ARBA00023136"/>
    </source>
</evidence>
<dbReference type="GO" id="GO:0015288">
    <property type="term" value="F:porin activity"/>
    <property type="evidence" value="ECO:0007669"/>
    <property type="project" value="TreeGrafter"/>
</dbReference>
<keyword evidence="3" id="KW-0813">Transport</keyword>
<keyword evidence="6" id="KW-0472">Membrane</keyword>
<evidence type="ECO:0000313" key="9">
    <source>
        <dbReference type="EMBL" id="MBE6265457.1"/>
    </source>
</evidence>
<dbReference type="InterPro" id="IPR003423">
    <property type="entry name" value="OMP_efflux"/>
</dbReference>
<comment type="caution">
    <text evidence="9">The sequence shown here is derived from an EMBL/GenBank/DDBJ whole genome shotgun (WGS) entry which is preliminary data.</text>
</comment>
<evidence type="ECO:0000313" key="10">
    <source>
        <dbReference type="Proteomes" id="UP000763088"/>
    </source>
</evidence>
<dbReference type="GO" id="GO:1990281">
    <property type="term" value="C:efflux pump complex"/>
    <property type="evidence" value="ECO:0007669"/>
    <property type="project" value="TreeGrafter"/>
</dbReference>
<comment type="similarity">
    <text evidence="2">Belongs to the outer membrane factor (OMF) (TC 1.B.17) family.</text>
</comment>
<dbReference type="PROSITE" id="PS51257">
    <property type="entry name" value="PROKAR_LIPOPROTEIN"/>
    <property type="match status" value="1"/>
</dbReference>
<dbReference type="GO" id="GO:0009279">
    <property type="term" value="C:cell outer membrane"/>
    <property type="evidence" value="ECO:0007669"/>
    <property type="project" value="UniProtKB-SubCell"/>
</dbReference>
<keyword evidence="4" id="KW-1134">Transmembrane beta strand</keyword>
<dbReference type="Gene3D" id="1.20.1600.10">
    <property type="entry name" value="Outer membrane efflux proteins (OEP)"/>
    <property type="match status" value="1"/>
</dbReference>
<evidence type="ECO:0000256" key="8">
    <source>
        <dbReference type="SAM" id="Coils"/>
    </source>
</evidence>
<comment type="subcellular location">
    <subcellularLocation>
        <location evidence="1">Cell outer membrane</location>
    </subcellularLocation>
</comment>
<protein>
    <submittedName>
        <fullName evidence="9">TolC family protein</fullName>
    </submittedName>
</protein>
<dbReference type="GO" id="GO:0015562">
    <property type="term" value="F:efflux transmembrane transporter activity"/>
    <property type="evidence" value="ECO:0007669"/>
    <property type="project" value="InterPro"/>
</dbReference>
<evidence type="ECO:0000256" key="4">
    <source>
        <dbReference type="ARBA" id="ARBA00022452"/>
    </source>
</evidence>
<dbReference type="EMBL" id="SUYD01000003">
    <property type="protein sequence ID" value="MBE6265457.1"/>
    <property type="molecule type" value="Genomic_DNA"/>
</dbReference>
<dbReference type="PANTHER" id="PTHR30026:SF20">
    <property type="entry name" value="OUTER MEMBRANE PROTEIN TOLC"/>
    <property type="match status" value="1"/>
</dbReference>
<gene>
    <name evidence="9" type="ORF">E7102_03145</name>
</gene>
<accession>A0A928GFY9</accession>
<evidence type="ECO:0000256" key="1">
    <source>
        <dbReference type="ARBA" id="ARBA00004442"/>
    </source>
</evidence>
<dbReference type="Pfam" id="PF02321">
    <property type="entry name" value="OEP"/>
    <property type="match status" value="1"/>
</dbReference>
<dbReference type="AlphaFoldDB" id="A0A928GFY9"/>
<sequence length="492" mass="57045">MNIRRLFLINCVFLGVGCYAQRLTLSDAINMAQHNSYDAMVTRLSFMSQYWSYRSFRAELLPAVNLSGWFLQYNRSMVEARNFDDGRISYVENNSMSNSLSLSIDQNIVSLGGKLSVQSYLYRLDQFSYDSKIYNSRPIRLNYTQPLWAYNSLKWQKKTEPLKYENAKRAYLESMEGVAIQAVNLFFNVLSAQSTYLQSVSTLKDRQYLFEIAKKRLDLGTITKSELLQLELSLLNAQVEVNNQDLTLKSQRFRLFSYLRVFDYDSIELVLPCTIPNISISMDEIIKKALDNSTHTLQQQITQLESRKLVAQAKANRGIQMQLNSEIGFNRTANRFKDAYQCLKDNEIVGLTVALPIFDWGVSKGRVKMAEADLEVTKTQLEQAHEVFIQDLRISVLQFNMQSNQCKNALRAREIAEERYDIIKRRYETGSVTVTELNTAQQEAENARSQYIHQLQTFWTGYYNLRKATLYDWEGKYNLTTDFDAVIDNGKR</sequence>
<organism evidence="9 10">
    <name type="scientific">Xylanibacter ruminicola</name>
    <name type="common">Prevotella ruminicola</name>
    <dbReference type="NCBI Taxonomy" id="839"/>
    <lineage>
        <taxon>Bacteria</taxon>
        <taxon>Pseudomonadati</taxon>
        <taxon>Bacteroidota</taxon>
        <taxon>Bacteroidia</taxon>
        <taxon>Bacteroidales</taxon>
        <taxon>Prevotellaceae</taxon>
        <taxon>Xylanibacter</taxon>
    </lineage>
</organism>
<reference evidence="9" key="1">
    <citation type="submission" date="2019-04" db="EMBL/GenBank/DDBJ databases">
        <title>Evolution of Biomass-Degrading Anaerobic Consortia Revealed by Metagenomics.</title>
        <authorList>
            <person name="Peng X."/>
        </authorList>
    </citation>
    <scope>NUCLEOTIDE SEQUENCE</scope>
    <source>
        <strain evidence="9">SIG141</strain>
    </source>
</reference>
<evidence type="ECO:0000256" key="5">
    <source>
        <dbReference type="ARBA" id="ARBA00022692"/>
    </source>
</evidence>
<evidence type="ECO:0000256" key="2">
    <source>
        <dbReference type="ARBA" id="ARBA00007613"/>
    </source>
</evidence>
<keyword evidence="7" id="KW-0998">Cell outer membrane</keyword>
<keyword evidence="5" id="KW-0812">Transmembrane</keyword>
<evidence type="ECO:0000256" key="3">
    <source>
        <dbReference type="ARBA" id="ARBA00022448"/>
    </source>
</evidence>
<dbReference type="Proteomes" id="UP000763088">
    <property type="component" value="Unassembled WGS sequence"/>
</dbReference>
<evidence type="ECO:0000256" key="7">
    <source>
        <dbReference type="ARBA" id="ARBA00023237"/>
    </source>
</evidence>
<keyword evidence="8" id="KW-0175">Coiled coil</keyword>
<dbReference type="SUPFAM" id="SSF56954">
    <property type="entry name" value="Outer membrane efflux proteins (OEP)"/>
    <property type="match status" value="1"/>
</dbReference>
<dbReference type="InterPro" id="IPR051906">
    <property type="entry name" value="TolC-like"/>
</dbReference>